<proteinExistence type="predicted"/>
<organism evidence="1 2">
    <name type="scientific">Adineta steineri</name>
    <dbReference type="NCBI Taxonomy" id="433720"/>
    <lineage>
        <taxon>Eukaryota</taxon>
        <taxon>Metazoa</taxon>
        <taxon>Spiralia</taxon>
        <taxon>Gnathifera</taxon>
        <taxon>Rotifera</taxon>
        <taxon>Eurotatoria</taxon>
        <taxon>Bdelloidea</taxon>
        <taxon>Adinetida</taxon>
        <taxon>Adinetidae</taxon>
        <taxon>Adineta</taxon>
    </lineage>
</organism>
<protein>
    <submittedName>
        <fullName evidence="1">Uncharacterized protein</fullName>
    </submittedName>
</protein>
<sequence>MTYNQEKCLELCHSFMGQQCEVLSINVQQRTDIINLINNMKNLRALIVKCSKMTLTEKENQDLIQWLQQNLPTTCSISNSTDCNNNIRIWIR</sequence>
<dbReference type="AlphaFoldDB" id="A0A820KZG8"/>
<reference evidence="1" key="1">
    <citation type="submission" date="2021-02" db="EMBL/GenBank/DDBJ databases">
        <authorList>
            <person name="Nowell W R."/>
        </authorList>
    </citation>
    <scope>NUCLEOTIDE SEQUENCE</scope>
</reference>
<evidence type="ECO:0000313" key="1">
    <source>
        <dbReference type="EMBL" id="CAF4352782.1"/>
    </source>
</evidence>
<gene>
    <name evidence="1" type="ORF">OXD698_LOCUS48869</name>
</gene>
<comment type="caution">
    <text evidence="1">The sequence shown here is derived from an EMBL/GenBank/DDBJ whole genome shotgun (WGS) entry which is preliminary data.</text>
</comment>
<accession>A0A820KZG8</accession>
<name>A0A820KZG8_9BILA</name>
<dbReference type="Proteomes" id="UP000663844">
    <property type="component" value="Unassembled WGS sequence"/>
</dbReference>
<evidence type="ECO:0000313" key="2">
    <source>
        <dbReference type="Proteomes" id="UP000663844"/>
    </source>
</evidence>
<dbReference type="EMBL" id="CAJOAZ010021111">
    <property type="protein sequence ID" value="CAF4352782.1"/>
    <property type="molecule type" value="Genomic_DNA"/>
</dbReference>